<dbReference type="InterPro" id="IPR027805">
    <property type="entry name" value="Transposase_HTH_dom"/>
</dbReference>
<dbReference type="Proteomes" id="UP000230447">
    <property type="component" value="Unassembled WGS sequence"/>
</dbReference>
<feature type="domain" description="Transposase Helix-turn-helix" evidence="3">
    <location>
        <begin position="62"/>
        <end position="111"/>
    </location>
</feature>
<evidence type="ECO:0000259" key="3">
    <source>
        <dbReference type="Pfam" id="PF13613"/>
    </source>
</evidence>
<comment type="caution">
    <text evidence="4">The sequence shown here is derived from an EMBL/GenBank/DDBJ whole genome shotgun (WGS) entry which is preliminary data.</text>
</comment>
<sequence>MNYIKLSRRPTLFARYTGLNLSDFNKLSEELKPMWLEAEKKRLSRPSRQRKIGAGRKYKIKSFNDKLLLALTFYKLYLTFDLLGFLFADIDKGCVSRLIAKIEPILSKRLKLPEIKRERNRPISTLDELLSLYPDIQGFIGDATEQEIPRPKDKQKNKLYRSGKKKRHTLKT</sequence>
<gene>
    <name evidence="4" type="ORF">COX24_01485</name>
</gene>
<evidence type="ECO:0000313" key="5">
    <source>
        <dbReference type="Proteomes" id="UP000230447"/>
    </source>
</evidence>
<evidence type="ECO:0000256" key="2">
    <source>
        <dbReference type="SAM" id="Phobius"/>
    </source>
</evidence>
<name>A0A2G9ZFD6_9BACT</name>
<organism evidence="4 5">
    <name type="scientific">bacterium (Candidatus Gribaldobacteria) CG23_combo_of_CG06-09_8_20_14_all_37_87_8</name>
    <dbReference type="NCBI Taxonomy" id="2014278"/>
    <lineage>
        <taxon>Bacteria</taxon>
        <taxon>Candidatus Gribaldobacteria</taxon>
    </lineage>
</organism>
<reference evidence="4 5" key="1">
    <citation type="submission" date="2017-09" db="EMBL/GenBank/DDBJ databases">
        <title>Depth-based differentiation of microbial function through sediment-hosted aquifers and enrichment of novel symbionts in the deep terrestrial subsurface.</title>
        <authorList>
            <person name="Probst A.J."/>
            <person name="Ladd B."/>
            <person name="Jarett J.K."/>
            <person name="Geller-Mcgrath D.E."/>
            <person name="Sieber C.M."/>
            <person name="Emerson J.B."/>
            <person name="Anantharaman K."/>
            <person name="Thomas B.C."/>
            <person name="Malmstrom R."/>
            <person name="Stieglmeier M."/>
            <person name="Klingl A."/>
            <person name="Woyke T."/>
            <person name="Ryan C.M."/>
            <person name="Banfield J.F."/>
        </authorList>
    </citation>
    <scope>NUCLEOTIDE SEQUENCE [LARGE SCALE GENOMIC DNA]</scope>
    <source>
        <strain evidence="4">CG23_combo_of_CG06-09_8_20_14_all_37_87_8</strain>
    </source>
</reference>
<feature type="compositionally biased region" description="Basic and acidic residues" evidence="1">
    <location>
        <begin position="147"/>
        <end position="156"/>
    </location>
</feature>
<feature type="transmembrane region" description="Helical" evidence="2">
    <location>
        <begin position="67"/>
        <end position="88"/>
    </location>
</feature>
<dbReference type="Pfam" id="PF13613">
    <property type="entry name" value="HTH_Tnp_4"/>
    <property type="match status" value="1"/>
</dbReference>
<proteinExistence type="predicted"/>
<keyword evidence="2" id="KW-0812">Transmembrane</keyword>
<evidence type="ECO:0000256" key="1">
    <source>
        <dbReference type="SAM" id="MobiDB-lite"/>
    </source>
</evidence>
<evidence type="ECO:0000313" key="4">
    <source>
        <dbReference type="EMBL" id="PIP31821.1"/>
    </source>
</evidence>
<dbReference type="AlphaFoldDB" id="A0A2G9ZFD6"/>
<dbReference type="EMBL" id="PCSB01000030">
    <property type="protein sequence ID" value="PIP31821.1"/>
    <property type="molecule type" value="Genomic_DNA"/>
</dbReference>
<keyword evidence="2" id="KW-1133">Transmembrane helix</keyword>
<feature type="compositionally biased region" description="Basic residues" evidence="1">
    <location>
        <begin position="157"/>
        <end position="172"/>
    </location>
</feature>
<accession>A0A2G9ZFD6</accession>
<keyword evidence="2" id="KW-0472">Membrane</keyword>
<protein>
    <recommendedName>
        <fullName evidence="3">Transposase Helix-turn-helix domain-containing protein</fullName>
    </recommendedName>
</protein>
<feature type="region of interest" description="Disordered" evidence="1">
    <location>
        <begin position="143"/>
        <end position="172"/>
    </location>
</feature>